<sequence>MLAFGLSAIFVFIRLHGDGYDLPKELFRSQEELHLRAFPPTRSFMEVSRVVLEDYRDYYGDDSDDDSFNTEESNLHRRPGHGHGQEQGHKFVAGWSKQWHLGKDRTNNNSEDSTAEVVATDQAAADEQDDKRKLGQDLLKEYQDGKQWIWLTNVYHDNGDCFLQQYRRPLDQALANNNETRWELMYTHKFPGSITHTSLSKRVLPRKVRNGHHMETAESSPSRISTRLAVVYKVVQDEHVAYRTRVYHFGVFHSHQELGECSLTSMDTCHARDAFVSFDYVLPGSTPIKDFSLNHDTILYSRLSDDSHFRSLKLPRLKVGSTSFERPFALSYGVPGPSMKLCDEKRNIPYRMSYLTSVPSGSDSNLKVMMGQVRENQNSWSYRVAIAHETTDIDIRTGNKHWVKGKDLVEEVHPSLTQETNLIDDEHQQYGVPVQKPFFVRSTDGSSISIPVKNKIFSFEATRVSRPMVVISREEDAEDEQEGLPHHHQSPESWDRLLVQDSHRASETLHVSSWRHELITSTISIGSVESVDTDFGVVNDATDMMVLRTTRHEILILKRVVQTTEDGQRRVNPWELSMAMETSGIVTGVLAMKIISVPVLSPKGSEGDAAHPVGMEDHPLSHKDLEEDGPPASPTGPTAPLPPATRNILLIVYGSGIIGGFDLDHPQESSSFEEFMKDKFAVVIGMLAVVVAFVINEAR</sequence>
<feature type="compositionally biased region" description="Basic and acidic residues" evidence="1">
    <location>
        <begin position="483"/>
        <end position="492"/>
    </location>
</feature>
<comment type="caution">
    <text evidence="3">The sequence shown here is derived from an EMBL/GenBank/DDBJ whole genome shotgun (WGS) entry which is preliminary data.</text>
</comment>
<keyword evidence="2" id="KW-1133">Transmembrane helix</keyword>
<evidence type="ECO:0000313" key="4">
    <source>
        <dbReference type="Proteomes" id="UP000717515"/>
    </source>
</evidence>
<reference evidence="3" key="1">
    <citation type="submission" date="2021-07" db="EMBL/GenBank/DDBJ databases">
        <title>Draft genome of Mortierella alpina, strain LL118, isolated from an aspen leaf litter sample.</title>
        <authorList>
            <person name="Yang S."/>
            <person name="Vinatzer B.A."/>
        </authorList>
    </citation>
    <scope>NUCLEOTIDE SEQUENCE</scope>
    <source>
        <strain evidence="3">LL118</strain>
    </source>
</reference>
<accession>A0A9P8D3K2</accession>
<feature type="region of interest" description="Disordered" evidence="1">
    <location>
        <begin position="102"/>
        <end position="129"/>
    </location>
</feature>
<keyword evidence="2" id="KW-0472">Membrane</keyword>
<feature type="compositionally biased region" description="Pro residues" evidence="1">
    <location>
        <begin position="631"/>
        <end position="642"/>
    </location>
</feature>
<feature type="region of interest" description="Disordered" evidence="1">
    <location>
        <begin position="605"/>
        <end position="642"/>
    </location>
</feature>
<evidence type="ECO:0000313" key="3">
    <source>
        <dbReference type="EMBL" id="KAG9327759.1"/>
    </source>
</evidence>
<evidence type="ECO:0000256" key="1">
    <source>
        <dbReference type="SAM" id="MobiDB-lite"/>
    </source>
</evidence>
<feature type="region of interest" description="Disordered" evidence="1">
    <location>
        <begin position="63"/>
        <end position="87"/>
    </location>
</feature>
<proteinExistence type="predicted"/>
<protein>
    <submittedName>
        <fullName evidence="3">Uncharacterized protein</fullName>
    </submittedName>
</protein>
<feature type="region of interest" description="Disordered" evidence="1">
    <location>
        <begin position="473"/>
        <end position="492"/>
    </location>
</feature>
<dbReference type="Proteomes" id="UP000717515">
    <property type="component" value="Unassembled WGS sequence"/>
</dbReference>
<dbReference type="AlphaFoldDB" id="A0A9P8D3K2"/>
<name>A0A9P8D3K2_MORAP</name>
<organism evidence="3 4">
    <name type="scientific">Mortierella alpina</name>
    <name type="common">Oleaginous fungus</name>
    <name type="synonym">Mortierella renispora</name>
    <dbReference type="NCBI Taxonomy" id="64518"/>
    <lineage>
        <taxon>Eukaryota</taxon>
        <taxon>Fungi</taxon>
        <taxon>Fungi incertae sedis</taxon>
        <taxon>Mucoromycota</taxon>
        <taxon>Mortierellomycotina</taxon>
        <taxon>Mortierellomycetes</taxon>
        <taxon>Mortierellales</taxon>
        <taxon>Mortierellaceae</taxon>
        <taxon>Mortierella</taxon>
    </lineage>
</organism>
<feature type="compositionally biased region" description="Low complexity" evidence="1">
    <location>
        <begin position="115"/>
        <end position="125"/>
    </location>
</feature>
<keyword evidence="2" id="KW-0812">Transmembrane</keyword>
<evidence type="ECO:0000256" key="2">
    <source>
        <dbReference type="SAM" id="Phobius"/>
    </source>
</evidence>
<feature type="compositionally biased region" description="Basic and acidic residues" evidence="1">
    <location>
        <begin position="605"/>
        <end position="625"/>
    </location>
</feature>
<dbReference type="EMBL" id="JAIFTL010000001">
    <property type="protein sequence ID" value="KAG9327759.1"/>
    <property type="molecule type" value="Genomic_DNA"/>
</dbReference>
<gene>
    <name evidence="3" type="ORF">KVV02_000205</name>
</gene>
<feature type="transmembrane region" description="Helical" evidence="2">
    <location>
        <begin position="680"/>
        <end position="698"/>
    </location>
</feature>